<dbReference type="AlphaFoldDB" id="A0A3M0AG72"/>
<dbReference type="SUPFAM" id="SSF160935">
    <property type="entry name" value="VPA0735-like"/>
    <property type="match status" value="1"/>
</dbReference>
<evidence type="ECO:0000256" key="1">
    <source>
        <dbReference type="SAM" id="Phobius"/>
    </source>
</evidence>
<sequence length="211" mass="23275">MTATTPPVSSRLFKLLRWPLAAIATLALSALLLSIYIKDGLGNTAIMNGNWATHMNIGSEEAGPRLKALVAIAGLLASTREDSIYYSLKSLNGEPLKLNCRYTITGDDYDADWWSITAYGWDFYLIPNEQKRYSFNNENLIRNANNSWEITVSAAAAEGNWLPIGPSGGRAEDKSVDNDFDLLLRLYTPGDDYLQRPESASLPHVKLEGCA</sequence>
<evidence type="ECO:0000313" key="3">
    <source>
        <dbReference type="EMBL" id="RMA82619.1"/>
    </source>
</evidence>
<dbReference type="PANTHER" id="PTHR36509">
    <property type="entry name" value="BLL3101 PROTEIN"/>
    <property type="match status" value="1"/>
</dbReference>
<feature type="domain" description="DUF1214" evidence="2">
    <location>
        <begin position="88"/>
        <end position="189"/>
    </location>
</feature>
<dbReference type="RefSeq" id="WP_170150760.1">
    <property type="nucleotide sequence ID" value="NZ_REFJ01000001.1"/>
</dbReference>
<evidence type="ECO:0000259" key="2">
    <source>
        <dbReference type="Pfam" id="PF06742"/>
    </source>
</evidence>
<dbReference type="InterPro" id="IPR037049">
    <property type="entry name" value="DUF1214_C_sf"/>
</dbReference>
<evidence type="ECO:0000313" key="4">
    <source>
        <dbReference type="Proteomes" id="UP000267187"/>
    </source>
</evidence>
<name>A0A3M0AG72_9GAMM</name>
<keyword evidence="1" id="KW-0812">Transmembrane</keyword>
<protein>
    <recommendedName>
        <fullName evidence="2">DUF1214 domain-containing protein</fullName>
    </recommendedName>
</protein>
<feature type="transmembrane region" description="Helical" evidence="1">
    <location>
        <begin position="15"/>
        <end position="37"/>
    </location>
</feature>
<accession>A0A3M0AG72</accession>
<comment type="caution">
    <text evidence="3">The sequence shown here is derived from an EMBL/GenBank/DDBJ whole genome shotgun (WGS) entry which is preliminary data.</text>
</comment>
<dbReference type="PANTHER" id="PTHR36509:SF2">
    <property type="entry name" value="BLL3101 PROTEIN"/>
    <property type="match status" value="1"/>
</dbReference>
<dbReference type="Gene3D" id="2.60.120.600">
    <property type="entry name" value="Domain of unknown function DUF1214, C-terminal domain"/>
    <property type="match status" value="1"/>
</dbReference>
<dbReference type="Pfam" id="PF06742">
    <property type="entry name" value="DUF1214"/>
    <property type="match status" value="1"/>
</dbReference>
<keyword evidence="1" id="KW-1133">Transmembrane helix</keyword>
<dbReference type="Proteomes" id="UP000267187">
    <property type="component" value="Unassembled WGS sequence"/>
</dbReference>
<organism evidence="3 4">
    <name type="scientific">Umboniibacter marinipuniceus</name>
    <dbReference type="NCBI Taxonomy" id="569599"/>
    <lineage>
        <taxon>Bacteria</taxon>
        <taxon>Pseudomonadati</taxon>
        <taxon>Pseudomonadota</taxon>
        <taxon>Gammaproteobacteria</taxon>
        <taxon>Cellvibrionales</taxon>
        <taxon>Cellvibrionaceae</taxon>
        <taxon>Umboniibacter</taxon>
    </lineage>
</organism>
<keyword evidence="4" id="KW-1185">Reference proteome</keyword>
<proteinExistence type="predicted"/>
<keyword evidence="1" id="KW-0472">Membrane</keyword>
<dbReference type="EMBL" id="REFJ01000001">
    <property type="protein sequence ID" value="RMA82619.1"/>
    <property type="molecule type" value="Genomic_DNA"/>
</dbReference>
<reference evidence="3 4" key="1">
    <citation type="submission" date="2018-10" db="EMBL/GenBank/DDBJ databases">
        <title>Genomic Encyclopedia of Type Strains, Phase IV (KMG-IV): sequencing the most valuable type-strain genomes for metagenomic binning, comparative biology and taxonomic classification.</title>
        <authorList>
            <person name="Goeker M."/>
        </authorList>
    </citation>
    <scope>NUCLEOTIDE SEQUENCE [LARGE SCALE GENOMIC DNA]</scope>
    <source>
        <strain evidence="3 4">DSM 25080</strain>
    </source>
</reference>
<gene>
    <name evidence="3" type="ORF">DFR27_0570</name>
</gene>
<dbReference type="InterPro" id="IPR010621">
    <property type="entry name" value="DUF1214"/>
</dbReference>